<feature type="domain" description="Integrase catalytic" evidence="9">
    <location>
        <begin position="748"/>
        <end position="910"/>
    </location>
</feature>
<dbReference type="InterPro" id="IPR000953">
    <property type="entry name" value="Chromo/chromo_shadow_dom"/>
</dbReference>
<dbReference type="Pfam" id="PF00078">
    <property type="entry name" value="RVT_1"/>
    <property type="match status" value="1"/>
</dbReference>
<dbReference type="Gene3D" id="2.40.50.40">
    <property type="match status" value="1"/>
</dbReference>
<dbReference type="InterPro" id="IPR023780">
    <property type="entry name" value="Chromo_domain"/>
</dbReference>
<evidence type="ECO:0000259" key="8">
    <source>
        <dbReference type="PROSITE" id="PS50878"/>
    </source>
</evidence>
<dbReference type="PROSITE" id="PS50878">
    <property type="entry name" value="RT_POL"/>
    <property type="match status" value="1"/>
</dbReference>
<dbReference type="PROSITE" id="PS50994">
    <property type="entry name" value="INTEGRASE"/>
    <property type="match status" value="1"/>
</dbReference>
<keyword evidence="3" id="KW-0540">Nuclease</keyword>
<dbReference type="Gene3D" id="3.10.10.10">
    <property type="entry name" value="HIV Type 1 Reverse Transcriptase, subunit A, domain 1"/>
    <property type="match status" value="1"/>
</dbReference>
<name>A0ABQ5KWH1_9EUKA</name>
<dbReference type="InterPro" id="IPR050951">
    <property type="entry name" value="Retrovirus_Pol_polyprotein"/>
</dbReference>
<dbReference type="Pfam" id="PF00665">
    <property type="entry name" value="rve"/>
    <property type="match status" value="1"/>
</dbReference>
<dbReference type="SUPFAM" id="SSF56672">
    <property type="entry name" value="DNA/RNA polymerases"/>
    <property type="match status" value="1"/>
</dbReference>
<dbReference type="InterPro" id="IPR041588">
    <property type="entry name" value="Integrase_H2C2"/>
</dbReference>
<evidence type="ECO:0000256" key="6">
    <source>
        <dbReference type="ARBA" id="ARBA00022918"/>
    </source>
</evidence>
<organism evidence="10 11">
    <name type="scientific">Aduncisulcus paluster</name>
    <dbReference type="NCBI Taxonomy" id="2918883"/>
    <lineage>
        <taxon>Eukaryota</taxon>
        <taxon>Metamonada</taxon>
        <taxon>Carpediemonas-like organisms</taxon>
        <taxon>Aduncisulcus</taxon>
    </lineage>
</organism>
<dbReference type="Gene3D" id="3.30.70.270">
    <property type="match status" value="2"/>
</dbReference>
<evidence type="ECO:0000259" key="7">
    <source>
        <dbReference type="PROSITE" id="PS50013"/>
    </source>
</evidence>
<sequence>SRTSNRKGKPVSARMVSSAHASKVPTEYLSIVLENGVEKPITAVLDSGCEESIIDPHVLPFEGQFEEEEVEVELSLADGSSTMVNRRVKVPLKFKGAFGKDLFISEWMLVLELGRTRKVDALICYSTIKRLDLFGRRGTGIEDEELEEWFDEPQEIDVSGHILVEDDCLRPQLQPILLEYERNDRPDEPSKITPMRLDLLGDCSRLAQPPRRLPFHRQEFVKEQVAEWLHDGIIENSSSEFAAPVVVVPKKGDQLRLCVDYRKTNEHIKMLRFPLPKIDIIFHALEGKKWFAVFDLKAGYHQILMDKSSAHITAFVTFNGLYQFRRVPFGLSIAPAYFQMSMARVFADLLYKTCIVYIDDIIVYGETEQEFVENVQRVLRRLNEYNLSLNRKKCKVAVHQVEYLGFIVDKLGKHIHPSRLQALKEMEPPKSIRAVRRLMGTLNYLREFIKDFAVVTAPISDLLRRKSKIDWTEPQQKAWEEACRLLDGNKTLFHYNPELDLILRTDASNIGMGGMLLQKKDGKELPLAFFAKKFSEQERRWCTLEQEAYAVIWCLRKSRHFVIGRKVEIETDHRNLTFILKTTSPKIMRWRMELAEYQFTITHIPGKENVVADYLSRKNAGGKMQVCSVFKSSLEIDKVADRIKRSQKDNFSDDDKEQYFEVDGFLRTEEGDIAIPDADKELQRELVTILHGHVLGGHHGIAGTFQQLMDAGLWWKSRRETVADVVRSCLTCQKNRRLPHPKVMGSIMKSRPFEEISVDTFGPVVPNETCEYHYLIVIVDNFSRFIELVPAKTATGREAADAIITAVIARHGVPEALRTDGGRQYKNTLMNQLCERLKLAHTITTAHHHEENGIVERYNQEILKHLRKMYSQGLKKSEWGTAVPLIMSILNDKQVATTGKSPRELVYGSRARSRSLFKQLHGDGVEEDEEAMKEVYKKYLALMDLRLEQNITQALDKQEKVQDAQTKRYDKAEEFSPGEKVLLERIKRQNKSQAINLGPYVVERQKSRFYYIIKGLNGEKPQSVHISRLRRYISSASEEEEKESQAIDEEEYQIEEILAHRGRKGRRSREFKVKWMGYEEEEATWLPFSALKDAEKLEDYLKEHPALKKEIDKK</sequence>
<feature type="non-terminal residue" evidence="10">
    <location>
        <position position="1"/>
    </location>
</feature>
<dbReference type="Pfam" id="PF00385">
    <property type="entry name" value="Chromo"/>
    <property type="match status" value="1"/>
</dbReference>
<dbReference type="PANTHER" id="PTHR37984">
    <property type="entry name" value="PROTEIN CBG26694"/>
    <property type="match status" value="1"/>
</dbReference>
<keyword evidence="4" id="KW-0255">Endonuclease</keyword>
<gene>
    <name evidence="10" type="ORF">ADUPG1_009703</name>
</gene>
<keyword evidence="6" id="KW-0695">RNA-directed DNA polymerase</keyword>
<evidence type="ECO:0000313" key="10">
    <source>
        <dbReference type="EMBL" id="GKT36803.1"/>
    </source>
</evidence>
<comment type="caution">
    <text evidence="10">The sequence shown here is derived from an EMBL/GenBank/DDBJ whole genome shotgun (WGS) entry which is preliminary data.</text>
</comment>
<dbReference type="CDD" id="cd00024">
    <property type="entry name" value="CD_CSD"/>
    <property type="match status" value="1"/>
</dbReference>
<dbReference type="Proteomes" id="UP001057375">
    <property type="component" value="Unassembled WGS sequence"/>
</dbReference>
<dbReference type="InterPro" id="IPR000477">
    <property type="entry name" value="RT_dom"/>
</dbReference>
<dbReference type="CDD" id="cd09274">
    <property type="entry name" value="RNase_HI_RT_Ty3"/>
    <property type="match status" value="1"/>
</dbReference>
<evidence type="ECO:0000259" key="9">
    <source>
        <dbReference type="PROSITE" id="PS50994"/>
    </source>
</evidence>
<dbReference type="Pfam" id="PF17917">
    <property type="entry name" value="RT_RNaseH"/>
    <property type="match status" value="1"/>
</dbReference>
<dbReference type="SMART" id="SM00298">
    <property type="entry name" value="CHROMO"/>
    <property type="match status" value="1"/>
</dbReference>
<dbReference type="InterPro" id="IPR012337">
    <property type="entry name" value="RNaseH-like_sf"/>
</dbReference>
<feature type="domain" description="Reverse transcriptase" evidence="8">
    <location>
        <begin position="229"/>
        <end position="408"/>
    </location>
</feature>
<evidence type="ECO:0000256" key="3">
    <source>
        <dbReference type="ARBA" id="ARBA00022722"/>
    </source>
</evidence>
<dbReference type="PANTHER" id="PTHR37984:SF5">
    <property type="entry name" value="PROTEIN NYNRIN-LIKE"/>
    <property type="match status" value="1"/>
</dbReference>
<keyword evidence="5" id="KW-0378">Hydrolase</keyword>
<keyword evidence="2" id="KW-0548">Nucleotidyltransferase</keyword>
<protein>
    <submittedName>
        <fullName evidence="10">Transposon Tf2-8 polyprotein</fullName>
    </submittedName>
</protein>
<evidence type="ECO:0000256" key="4">
    <source>
        <dbReference type="ARBA" id="ARBA00022759"/>
    </source>
</evidence>
<dbReference type="EMBL" id="BQXS01011304">
    <property type="protein sequence ID" value="GKT36803.1"/>
    <property type="molecule type" value="Genomic_DNA"/>
</dbReference>
<dbReference type="CDD" id="cd01647">
    <property type="entry name" value="RT_LTR"/>
    <property type="match status" value="1"/>
</dbReference>
<dbReference type="InterPro" id="IPR041373">
    <property type="entry name" value="RT_RNaseH"/>
</dbReference>
<dbReference type="SUPFAM" id="SSF54160">
    <property type="entry name" value="Chromo domain-like"/>
    <property type="match status" value="1"/>
</dbReference>
<evidence type="ECO:0000256" key="1">
    <source>
        <dbReference type="ARBA" id="ARBA00022679"/>
    </source>
</evidence>
<dbReference type="InterPro" id="IPR036397">
    <property type="entry name" value="RNaseH_sf"/>
</dbReference>
<dbReference type="Gene3D" id="1.10.340.70">
    <property type="match status" value="1"/>
</dbReference>
<dbReference type="InterPro" id="IPR016197">
    <property type="entry name" value="Chromo-like_dom_sf"/>
</dbReference>
<accession>A0ABQ5KWH1</accession>
<dbReference type="Pfam" id="PF17921">
    <property type="entry name" value="Integrase_H2C2"/>
    <property type="match status" value="1"/>
</dbReference>
<dbReference type="PROSITE" id="PS50013">
    <property type="entry name" value="CHROMO_2"/>
    <property type="match status" value="1"/>
</dbReference>
<dbReference type="InterPro" id="IPR043128">
    <property type="entry name" value="Rev_trsase/Diguanyl_cyclase"/>
</dbReference>
<evidence type="ECO:0000313" key="11">
    <source>
        <dbReference type="Proteomes" id="UP001057375"/>
    </source>
</evidence>
<dbReference type="InterPro" id="IPR043502">
    <property type="entry name" value="DNA/RNA_pol_sf"/>
</dbReference>
<dbReference type="SUPFAM" id="SSF53098">
    <property type="entry name" value="Ribonuclease H-like"/>
    <property type="match status" value="1"/>
</dbReference>
<evidence type="ECO:0000256" key="2">
    <source>
        <dbReference type="ARBA" id="ARBA00022695"/>
    </source>
</evidence>
<proteinExistence type="predicted"/>
<dbReference type="InterPro" id="IPR001584">
    <property type="entry name" value="Integrase_cat-core"/>
</dbReference>
<evidence type="ECO:0000256" key="5">
    <source>
        <dbReference type="ARBA" id="ARBA00022801"/>
    </source>
</evidence>
<reference evidence="10" key="1">
    <citation type="submission" date="2022-03" db="EMBL/GenBank/DDBJ databases">
        <title>Draft genome sequence of Aduncisulcus paluster, a free-living microaerophilic Fornicata.</title>
        <authorList>
            <person name="Yuyama I."/>
            <person name="Kume K."/>
            <person name="Tamura T."/>
            <person name="Inagaki Y."/>
            <person name="Hashimoto T."/>
        </authorList>
    </citation>
    <scope>NUCLEOTIDE SEQUENCE</scope>
    <source>
        <strain evidence="10">NY0171</strain>
    </source>
</reference>
<dbReference type="Gene3D" id="3.30.420.10">
    <property type="entry name" value="Ribonuclease H-like superfamily/Ribonuclease H"/>
    <property type="match status" value="1"/>
</dbReference>
<feature type="domain" description="Chromo" evidence="7">
    <location>
        <begin position="1052"/>
        <end position="1112"/>
    </location>
</feature>
<keyword evidence="1" id="KW-0808">Transferase</keyword>
<keyword evidence="11" id="KW-1185">Reference proteome</keyword>
<dbReference type="Gene3D" id="3.10.20.370">
    <property type="match status" value="1"/>
</dbReference>